<protein>
    <submittedName>
        <fullName evidence="1">Uncharacterized protein</fullName>
    </submittedName>
</protein>
<dbReference type="AlphaFoldDB" id="A0A401TYA5"/>
<reference evidence="1 2" key="1">
    <citation type="journal article" date="2018" name="Nat. Ecol. Evol.">
        <title>Shark genomes provide insights into elasmobranch evolution and the origin of vertebrates.</title>
        <authorList>
            <person name="Hara Y"/>
            <person name="Yamaguchi K"/>
            <person name="Onimaru K"/>
            <person name="Kadota M"/>
            <person name="Koyanagi M"/>
            <person name="Keeley SD"/>
            <person name="Tatsumi K"/>
            <person name="Tanaka K"/>
            <person name="Motone F"/>
            <person name="Kageyama Y"/>
            <person name="Nozu R"/>
            <person name="Adachi N"/>
            <person name="Nishimura O"/>
            <person name="Nakagawa R"/>
            <person name="Tanegashima C"/>
            <person name="Kiyatake I"/>
            <person name="Matsumoto R"/>
            <person name="Murakumo K"/>
            <person name="Nishida K"/>
            <person name="Terakita A"/>
            <person name="Kuratani S"/>
            <person name="Sato K"/>
            <person name="Hyodo S Kuraku.S."/>
        </authorList>
    </citation>
    <scope>NUCLEOTIDE SEQUENCE [LARGE SCALE GENOMIC DNA]</scope>
</reference>
<sequence>MRGGEDRDLVLDPRLERTNDKALGERLAHHRIDNPDALALSD</sequence>
<dbReference type="EMBL" id="BEZZ01211053">
    <property type="protein sequence ID" value="GCC47632.1"/>
    <property type="molecule type" value="Genomic_DNA"/>
</dbReference>
<feature type="non-terminal residue" evidence="1">
    <location>
        <position position="42"/>
    </location>
</feature>
<proteinExistence type="predicted"/>
<keyword evidence="2" id="KW-1185">Reference proteome</keyword>
<evidence type="ECO:0000313" key="2">
    <source>
        <dbReference type="Proteomes" id="UP000287033"/>
    </source>
</evidence>
<dbReference type="Proteomes" id="UP000287033">
    <property type="component" value="Unassembled WGS sequence"/>
</dbReference>
<accession>A0A401TYA5</accession>
<comment type="caution">
    <text evidence="1">The sequence shown here is derived from an EMBL/GenBank/DDBJ whole genome shotgun (WGS) entry which is preliminary data.</text>
</comment>
<organism evidence="1 2">
    <name type="scientific">Chiloscyllium punctatum</name>
    <name type="common">Brownbanded bambooshark</name>
    <name type="synonym">Hemiscyllium punctatum</name>
    <dbReference type="NCBI Taxonomy" id="137246"/>
    <lineage>
        <taxon>Eukaryota</taxon>
        <taxon>Metazoa</taxon>
        <taxon>Chordata</taxon>
        <taxon>Craniata</taxon>
        <taxon>Vertebrata</taxon>
        <taxon>Chondrichthyes</taxon>
        <taxon>Elasmobranchii</taxon>
        <taxon>Galeomorphii</taxon>
        <taxon>Galeoidea</taxon>
        <taxon>Orectolobiformes</taxon>
        <taxon>Hemiscylliidae</taxon>
        <taxon>Chiloscyllium</taxon>
    </lineage>
</organism>
<evidence type="ECO:0000313" key="1">
    <source>
        <dbReference type="EMBL" id="GCC47632.1"/>
    </source>
</evidence>
<name>A0A401TYA5_CHIPU</name>
<gene>
    <name evidence="1" type="ORF">chiPu_0031491</name>
</gene>